<dbReference type="Proteomes" id="UP000315711">
    <property type="component" value="Unassembled WGS sequence"/>
</dbReference>
<gene>
    <name evidence="12" type="primary">eno</name>
    <name evidence="18" type="ORF">IQ10_00448</name>
</gene>
<keyword evidence="10 12" id="KW-0456">Lyase</keyword>
<dbReference type="InterPro" id="IPR020810">
    <property type="entry name" value="Enolase_C"/>
</dbReference>
<sequence>MTMITDVYAREVLDSRGNPTVEVEVYLESGAMGRALVPSGASTGEYEAVELRDGGDRYMGKGVLKAVDNVNEIIAPELIGMDALDQLGVDKLMIELDGTDNKGKLGANAILGVSMAVAHAAAEALGLPLYVYLGGFNAKQLPVPMMNIINGGEHADNNVDIQEFMVMPVGAENFREALRMGAEIFHNLKSVLKSKGYNTAVGDEGGFAPNLSSNEEALSTIIEAIEKAGYKPGEEVMLAMDVASSELYNKEDGKYHLSGEGKVFTSEEMVGFYEELVSKYPIISIEDGLDENDWDGHKLLTERLGTKVQLVGDDLFVTNTTKLAEGIEKGISNSILIKVNQIGTLTETFEAIEMAKRAGYTAVISHRSGETEDATIADIAVATNAGQIKTGAPSRTDRVAKYNQLLRIEDELQNVATYGGLDAFYNLKK</sequence>
<dbReference type="SUPFAM" id="SSF51604">
    <property type="entry name" value="Enolase C-terminal domain-like"/>
    <property type="match status" value="1"/>
</dbReference>
<dbReference type="SMART" id="SM01193">
    <property type="entry name" value="Enolase_N"/>
    <property type="match status" value="1"/>
</dbReference>
<proteinExistence type="inferred from homology"/>
<dbReference type="InterPro" id="IPR020811">
    <property type="entry name" value="Enolase_N"/>
</dbReference>
<comment type="similarity">
    <text evidence="2 12">Belongs to the enolase family.</text>
</comment>
<evidence type="ECO:0000256" key="4">
    <source>
        <dbReference type="ARBA" id="ARBA00017068"/>
    </source>
</evidence>
<evidence type="ECO:0000256" key="5">
    <source>
        <dbReference type="ARBA" id="ARBA00022490"/>
    </source>
</evidence>
<evidence type="ECO:0000256" key="3">
    <source>
        <dbReference type="ARBA" id="ARBA00012058"/>
    </source>
</evidence>
<dbReference type="SMART" id="SM01192">
    <property type="entry name" value="Enolase_C"/>
    <property type="match status" value="1"/>
</dbReference>
<dbReference type="PANTHER" id="PTHR11902:SF1">
    <property type="entry name" value="ENOLASE"/>
    <property type="match status" value="1"/>
</dbReference>
<feature type="binding site" evidence="14">
    <location>
        <position position="154"/>
    </location>
    <ligand>
        <name>substrate</name>
    </ligand>
</feature>
<feature type="active site" description="Proton donor" evidence="12 13">
    <location>
        <position position="204"/>
    </location>
</feature>
<evidence type="ECO:0000256" key="7">
    <source>
        <dbReference type="ARBA" id="ARBA00022723"/>
    </source>
</evidence>
<feature type="binding site" evidence="12">
    <location>
        <position position="162"/>
    </location>
    <ligand>
        <name>(2R)-2-phosphoglycerate</name>
        <dbReference type="ChEBI" id="CHEBI:58289"/>
    </ligand>
</feature>
<dbReference type="PIRSF" id="PIRSF001400">
    <property type="entry name" value="Enolase"/>
    <property type="match status" value="1"/>
</dbReference>
<feature type="binding site" evidence="12 15">
    <location>
        <position position="313"/>
    </location>
    <ligand>
        <name>Mg(2+)</name>
        <dbReference type="ChEBI" id="CHEBI:18420"/>
    </ligand>
</feature>
<dbReference type="Pfam" id="PF00113">
    <property type="entry name" value="Enolase_C"/>
    <property type="match status" value="1"/>
</dbReference>
<dbReference type="NCBIfam" id="TIGR01060">
    <property type="entry name" value="eno"/>
    <property type="match status" value="1"/>
</dbReference>
<feature type="active site" description="Proton acceptor" evidence="12 13">
    <location>
        <position position="338"/>
    </location>
</feature>
<dbReference type="InterPro" id="IPR036849">
    <property type="entry name" value="Enolase-like_C_sf"/>
</dbReference>
<evidence type="ECO:0000256" key="9">
    <source>
        <dbReference type="ARBA" id="ARBA00023152"/>
    </source>
</evidence>
<comment type="function">
    <text evidence="12">Catalyzes the reversible conversion of 2-phosphoglycerate (2-PG) into phosphoenolpyruvate (PEP). It is essential for the degradation of carbohydrates via glycolysis.</text>
</comment>
<dbReference type="InterPro" id="IPR000941">
    <property type="entry name" value="Enolase"/>
</dbReference>
<evidence type="ECO:0000313" key="18">
    <source>
        <dbReference type="EMBL" id="TWI60025.1"/>
    </source>
</evidence>
<feature type="binding site" evidence="12">
    <location>
        <position position="367"/>
    </location>
    <ligand>
        <name>(2R)-2-phosphoglycerate</name>
        <dbReference type="ChEBI" id="CHEBI:58289"/>
    </ligand>
</feature>
<evidence type="ECO:0000259" key="16">
    <source>
        <dbReference type="SMART" id="SM01192"/>
    </source>
</evidence>
<dbReference type="PRINTS" id="PR00148">
    <property type="entry name" value="ENOLASE"/>
</dbReference>
<dbReference type="InterPro" id="IPR020809">
    <property type="entry name" value="Enolase_CS"/>
</dbReference>
<keyword evidence="6 12" id="KW-0964">Secreted</keyword>
<feature type="binding site" evidence="12">
    <location>
        <position position="338"/>
    </location>
    <ligand>
        <name>(2R)-2-phosphoglycerate</name>
        <dbReference type="ChEBI" id="CHEBI:58289"/>
    </ligand>
</feature>
<dbReference type="Gene3D" id="3.30.390.10">
    <property type="entry name" value="Enolase-like, N-terminal domain"/>
    <property type="match status" value="1"/>
</dbReference>
<protein>
    <recommendedName>
        <fullName evidence="4 12">Enolase</fullName>
        <ecNumber evidence="3 12">4.2.1.11</ecNumber>
    </recommendedName>
    <alternativeName>
        <fullName evidence="12">2-phospho-D-glycerate hydro-lyase</fullName>
    </alternativeName>
    <alternativeName>
        <fullName evidence="12">2-phosphoglycerate dehydratase</fullName>
    </alternativeName>
</protein>
<accession>A0A562QTF7</accession>
<feature type="binding site" evidence="14">
    <location>
        <position position="389"/>
    </location>
    <ligand>
        <name>substrate</name>
    </ligand>
</feature>
<evidence type="ECO:0000259" key="17">
    <source>
        <dbReference type="SMART" id="SM01193"/>
    </source>
</evidence>
<dbReference type="FunFam" id="3.30.390.10:FF:000001">
    <property type="entry name" value="Enolase"/>
    <property type="match status" value="1"/>
</dbReference>
<reference evidence="18 19" key="1">
    <citation type="journal article" date="2015" name="Stand. Genomic Sci.">
        <title>Genomic Encyclopedia of Bacterial and Archaeal Type Strains, Phase III: the genomes of soil and plant-associated and newly described type strains.</title>
        <authorList>
            <person name="Whitman W.B."/>
            <person name="Woyke T."/>
            <person name="Klenk H.P."/>
            <person name="Zhou Y."/>
            <person name="Lilburn T.G."/>
            <person name="Beck B.J."/>
            <person name="De Vos P."/>
            <person name="Vandamme P."/>
            <person name="Eisen J.A."/>
            <person name="Garrity G."/>
            <person name="Hugenholtz P."/>
            <person name="Kyrpides N.C."/>
        </authorList>
    </citation>
    <scope>NUCLEOTIDE SEQUENCE [LARGE SCALE GENOMIC DNA]</scope>
    <source>
        <strain evidence="18 19">CGMCC 1.10116</strain>
    </source>
</reference>
<dbReference type="GO" id="GO:0000015">
    <property type="term" value="C:phosphopyruvate hydratase complex"/>
    <property type="evidence" value="ECO:0007669"/>
    <property type="project" value="InterPro"/>
</dbReference>
<comment type="catalytic activity">
    <reaction evidence="11">
        <text>(2R)-2-phosphoglycerate = phosphoenolpyruvate + H2O</text>
        <dbReference type="Rhea" id="RHEA:10164"/>
        <dbReference type="ChEBI" id="CHEBI:15377"/>
        <dbReference type="ChEBI" id="CHEBI:58289"/>
        <dbReference type="ChEBI" id="CHEBI:58702"/>
        <dbReference type="EC" id="4.2.1.11"/>
    </reaction>
    <physiologicalReaction direction="left-to-right" evidence="11">
        <dbReference type="Rhea" id="RHEA:10165"/>
    </physiologicalReaction>
</comment>
<comment type="cofactor">
    <cofactor evidence="12">
        <name>Mg(2+)</name>
        <dbReference type="ChEBI" id="CHEBI:18420"/>
    </cofactor>
    <text evidence="12">Binds a second Mg(2+) ion via substrate during catalysis.</text>
</comment>
<dbReference type="SFLD" id="SFLDS00001">
    <property type="entry name" value="Enolase"/>
    <property type="match status" value="1"/>
</dbReference>
<comment type="pathway">
    <text evidence="1 12">Carbohydrate degradation; glycolysis; pyruvate from D-glyceraldehyde 3-phosphate: step 4/5.</text>
</comment>
<feature type="binding site" evidence="12 15">
    <location>
        <position position="286"/>
    </location>
    <ligand>
        <name>Mg(2+)</name>
        <dbReference type="ChEBI" id="CHEBI:18420"/>
    </ligand>
</feature>
<dbReference type="GO" id="GO:0000287">
    <property type="term" value="F:magnesium ion binding"/>
    <property type="evidence" value="ECO:0007669"/>
    <property type="project" value="UniProtKB-UniRule"/>
</dbReference>
<dbReference type="PROSITE" id="PS00164">
    <property type="entry name" value="ENOLASE"/>
    <property type="match status" value="1"/>
</dbReference>
<dbReference type="OrthoDB" id="9804716at2"/>
<dbReference type="RefSeq" id="WP_144448838.1">
    <property type="nucleotide sequence ID" value="NZ_VLKZ01000001.1"/>
</dbReference>
<dbReference type="Pfam" id="PF03952">
    <property type="entry name" value="Enolase_N"/>
    <property type="match status" value="1"/>
</dbReference>
<feature type="binding site" evidence="14">
    <location>
        <begin position="365"/>
        <end position="368"/>
    </location>
    <ligand>
        <name>substrate</name>
    </ligand>
</feature>
<dbReference type="HAMAP" id="MF_00318">
    <property type="entry name" value="Enolase"/>
    <property type="match status" value="1"/>
</dbReference>
<keyword evidence="8 12" id="KW-0460">Magnesium</keyword>
<feature type="binding site" evidence="14">
    <location>
        <position position="163"/>
    </location>
    <ligand>
        <name>substrate</name>
    </ligand>
</feature>
<dbReference type="SFLD" id="SFLDG00178">
    <property type="entry name" value="enolase"/>
    <property type="match status" value="1"/>
</dbReference>
<feature type="binding site" evidence="14">
    <location>
        <position position="313"/>
    </location>
    <ligand>
        <name>substrate</name>
    </ligand>
</feature>
<dbReference type="InterPro" id="IPR029017">
    <property type="entry name" value="Enolase-like_N"/>
</dbReference>
<dbReference type="SFLD" id="SFLDF00002">
    <property type="entry name" value="enolase"/>
    <property type="match status" value="1"/>
</dbReference>
<evidence type="ECO:0000256" key="2">
    <source>
        <dbReference type="ARBA" id="ARBA00009604"/>
    </source>
</evidence>
<evidence type="ECO:0000256" key="8">
    <source>
        <dbReference type="ARBA" id="ARBA00022842"/>
    </source>
</evidence>
<feature type="domain" description="Enolase C-terminal TIM barrel" evidence="16">
    <location>
        <begin position="138"/>
        <end position="426"/>
    </location>
</feature>
<dbReference type="EC" id="4.2.1.11" evidence="3 12"/>
<feature type="binding site" evidence="12 15">
    <location>
        <position position="241"/>
    </location>
    <ligand>
        <name>Mg(2+)</name>
        <dbReference type="ChEBI" id="CHEBI:18420"/>
    </ligand>
</feature>
<dbReference type="FunFam" id="3.20.20.120:FF:000001">
    <property type="entry name" value="Enolase"/>
    <property type="match status" value="1"/>
</dbReference>
<comment type="subcellular location">
    <subcellularLocation>
        <location evidence="12">Cytoplasm</location>
    </subcellularLocation>
    <subcellularLocation>
        <location evidence="12">Secreted</location>
    </subcellularLocation>
    <subcellularLocation>
        <location evidence="12">Cell surface</location>
    </subcellularLocation>
    <text evidence="12">Fractions of enolase are present in both the cytoplasm and on the cell surface.</text>
</comment>
<keyword evidence="9 12" id="KW-0324">Glycolysis</keyword>
<dbReference type="GO" id="GO:0004634">
    <property type="term" value="F:phosphopyruvate hydratase activity"/>
    <property type="evidence" value="ECO:0007669"/>
    <property type="project" value="UniProtKB-UniRule"/>
</dbReference>
<evidence type="ECO:0000256" key="15">
    <source>
        <dbReference type="PIRSR" id="PIRSR001400-3"/>
    </source>
</evidence>
<dbReference type="PANTHER" id="PTHR11902">
    <property type="entry name" value="ENOLASE"/>
    <property type="match status" value="1"/>
</dbReference>
<evidence type="ECO:0000256" key="6">
    <source>
        <dbReference type="ARBA" id="ARBA00022525"/>
    </source>
</evidence>
<dbReference type="SUPFAM" id="SSF54826">
    <property type="entry name" value="Enolase N-terminal domain-like"/>
    <property type="match status" value="1"/>
</dbReference>
<dbReference type="Gene3D" id="3.20.20.120">
    <property type="entry name" value="Enolase-like C-terminal domain"/>
    <property type="match status" value="1"/>
</dbReference>
<evidence type="ECO:0000256" key="10">
    <source>
        <dbReference type="ARBA" id="ARBA00023239"/>
    </source>
</evidence>
<dbReference type="GO" id="GO:0006096">
    <property type="term" value="P:glycolytic process"/>
    <property type="evidence" value="ECO:0007669"/>
    <property type="project" value="UniProtKB-UniRule"/>
</dbReference>
<keyword evidence="7 12" id="KW-0479">Metal-binding</keyword>
<feature type="binding site" evidence="12">
    <location>
        <position position="368"/>
    </location>
    <ligand>
        <name>(2R)-2-phosphoglycerate</name>
        <dbReference type="ChEBI" id="CHEBI:58289"/>
    </ligand>
</feature>
<dbReference type="EMBL" id="VLKZ01000001">
    <property type="protein sequence ID" value="TWI60025.1"/>
    <property type="molecule type" value="Genomic_DNA"/>
</dbReference>
<comment type="caution">
    <text evidence="18">The sequence shown here is derived from an EMBL/GenBank/DDBJ whole genome shotgun (WGS) entry which is preliminary data.</text>
</comment>
<evidence type="ECO:0000256" key="12">
    <source>
        <dbReference type="HAMAP-Rule" id="MF_00318"/>
    </source>
</evidence>
<evidence type="ECO:0000256" key="1">
    <source>
        <dbReference type="ARBA" id="ARBA00005031"/>
    </source>
</evidence>
<keyword evidence="5 12" id="KW-0963">Cytoplasm</keyword>
<evidence type="ECO:0000256" key="13">
    <source>
        <dbReference type="PIRSR" id="PIRSR001400-1"/>
    </source>
</evidence>
<evidence type="ECO:0000256" key="11">
    <source>
        <dbReference type="ARBA" id="ARBA00048951"/>
    </source>
</evidence>
<feature type="domain" description="Enolase N-terminal" evidence="17">
    <location>
        <begin position="4"/>
        <end position="133"/>
    </location>
</feature>
<keyword evidence="19" id="KW-1185">Reference proteome</keyword>
<dbReference type="AlphaFoldDB" id="A0A562QTF7"/>
<dbReference type="GO" id="GO:0009986">
    <property type="term" value="C:cell surface"/>
    <property type="evidence" value="ECO:0007669"/>
    <property type="project" value="UniProtKB-SubCell"/>
</dbReference>
<organism evidence="18 19">
    <name type="scientific">Halalkalibacter nanhaiisediminis</name>
    <dbReference type="NCBI Taxonomy" id="688079"/>
    <lineage>
        <taxon>Bacteria</taxon>
        <taxon>Bacillati</taxon>
        <taxon>Bacillota</taxon>
        <taxon>Bacilli</taxon>
        <taxon>Bacillales</taxon>
        <taxon>Bacillaceae</taxon>
        <taxon>Halalkalibacter</taxon>
    </lineage>
</organism>
<dbReference type="CDD" id="cd03313">
    <property type="entry name" value="enolase"/>
    <property type="match status" value="1"/>
</dbReference>
<dbReference type="GO" id="GO:0005576">
    <property type="term" value="C:extracellular region"/>
    <property type="evidence" value="ECO:0007669"/>
    <property type="project" value="UniProtKB-SubCell"/>
</dbReference>
<dbReference type="UniPathway" id="UPA00109">
    <property type="reaction ID" value="UER00187"/>
</dbReference>
<name>A0A562QTF7_9BACI</name>
<comment type="cofactor">
    <cofactor evidence="15">
        <name>Mg(2+)</name>
        <dbReference type="ChEBI" id="CHEBI:18420"/>
    </cofactor>
    <text evidence="15">Mg(2+) is required for catalysis and for stabilizing the dimer.</text>
</comment>
<evidence type="ECO:0000256" key="14">
    <source>
        <dbReference type="PIRSR" id="PIRSR001400-2"/>
    </source>
</evidence>
<evidence type="ECO:0000313" key="19">
    <source>
        <dbReference type="Proteomes" id="UP000315711"/>
    </source>
</evidence>
<feature type="binding site" evidence="12">
    <location>
        <position position="389"/>
    </location>
    <ligand>
        <name>(2R)-2-phosphoglycerate</name>
        <dbReference type="ChEBI" id="CHEBI:58289"/>
    </ligand>
</feature>
<feature type="binding site" evidence="14">
    <location>
        <position position="286"/>
    </location>
    <ligand>
        <name>substrate</name>
    </ligand>
</feature>